<sequence length="78" mass="8589">MLEDLEVHARGMHRRLKARFSPTQLFTITPVNEPTNTPAPTDPPANPPANTPAATSAREWTLTSLRACTRHGRVLCPC</sequence>
<feature type="compositionally biased region" description="Pro residues" evidence="1">
    <location>
        <begin position="40"/>
        <end position="50"/>
    </location>
</feature>
<dbReference type="HOGENOM" id="CLU_2622811_0_0_1"/>
<dbReference type="Proteomes" id="UP000008370">
    <property type="component" value="Unassembled WGS sequence"/>
</dbReference>
<dbReference type="EMBL" id="JH930478">
    <property type="protein sequence ID" value="EKM50703.1"/>
    <property type="molecule type" value="Genomic_DNA"/>
</dbReference>
<protein>
    <submittedName>
        <fullName evidence="2">Uncharacterized protein</fullName>
    </submittedName>
</protein>
<evidence type="ECO:0000313" key="2">
    <source>
        <dbReference type="EMBL" id="EKM50703.1"/>
    </source>
</evidence>
<dbReference type="KEGG" id="pco:PHACADRAFT_264131"/>
<dbReference type="AlphaFoldDB" id="K5VHI5"/>
<dbReference type="OrthoDB" id="3263296at2759"/>
<dbReference type="InParanoid" id="K5VHI5"/>
<proteinExistence type="predicted"/>
<dbReference type="GeneID" id="18918752"/>
<feature type="region of interest" description="Disordered" evidence="1">
    <location>
        <begin position="28"/>
        <end position="56"/>
    </location>
</feature>
<evidence type="ECO:0000313" key="3">
    <source>
        <dbReference type="Proteomes" id="UP000008370"/>
    </source>
</evidence>
<organism evidence="2 3">
    <name type="scientific">Phanerochaete carnosa (strain HHB-10118-sp)</name>
    <name type="common">White-rot fungus</name>
    <name type="synonym">Peniophora carnosa</name>
    <dbReference type="NCBI Taxonomy" id="650164"/>
    <lineage>
        <taxon>Eukaryota</taxon>
        <taxon>Fungi</taxon>
        <taxon>Dikarya</taxon>
        <taxon>Basidiomycota</taxon>
        <taxon>Agaricomycotina</taxon>
        <taxon>Agaricomycetes</taxon>
        <taxon>Polyporales</taxon>
        <taxon>Phanerochaetaceae</taxon>
        <taxon>Phanerochaete</taxon>
    </lineage>
</organism>
<gene>
    <name evidence="2" type="ORF">PHACADRAFT_264131</name>
</gene>
<accession>K5VHI5</accession>
<reference evidence="2 3" key="1">
    <citation type="journal article" date="2012" name="BMC Genomics">
        <title>Comparative genomics of the white-rot fungi, Phanerochaete carnosa and P. chrysosporium, to elucidate the genetic basis of the distinct wood types they colonize.</title>
        <authorList>
            <person name="Suzuki H."/>
            <person name="MacDonald J."/>
            <person name="Syed K."/>
            <person name="Salamov A."/>
            <person name="Hori C."/>
            <person name="Aerts A."/>
            <person name="Henrissat B."/>
            <person name="Wiebenga A."/>
            <person name="vanKuyk P.A."/>
            <person name="Barry K."/>
            <person name="Lindquist E."/>
            <person name="LaButti K."/>
            <person name="Lapidus A."/>
            <person name="Lucas S."/>
            <person name="Coutinho P."/>
            <person name="Gong Y."/>
            <person name="Samejima M."/>
            <person name="Mahadevan R."/>
            <person name="Abou-Zaid M."/>
            <person name="de Vries R.P."/>
            <person name="Igarashi K."/>
            <person name="Yadav J.S."/>
            <person name="Grigoriev I.V."/>
            <person name="Master E.R."/>
        </authorList>
    </citation>
    <scope>NUCLEOTIDE SEQUENCE [LARGE SCALE GENOMIC DNA]</scope>
    <source>
        <strain evidence="2 3">HHB-10118-sp</strain>
    </source>
</reference>
<keyword evidence="3" id="KW-1185">Reference proteome</keyword>
<name>K5VHI5_PHACS</name>
<dbReference type="RefSeq" id="XP_007400967.1">
    <property type="nucleotide sequence ID" value="XM_007400905.1"/>
</dbReference>
<evidence type="ECO:0000256" key="1">
    <source>
        <dbReference type="SAM" id="MobiDB-lite"/>
    </source>
</evidence>